<name>A0ABP0FZA0_CLALP</name>
<dbReference type="PRINTS" id="PR00412">
    <property type="entry name" value="EPOXHYDRLASE"/>
</dbReference>
<evidence type="ECO:0000259" key="3">
    <source>
        <dbReference type="Pfam" id="PF00561"/>
    </source>
</evidence>
<dbReference type="SUPFAM" id="SSF53474">
    <property type="entry name" value="alpha/beta-Hydrolases"/>
    <property type="match status" value="1"/>
</dbReference>
<reference evidence="4 5" key="1">
    <citation type="submission" date="2024-02" db="EMBL/GenBank/DDBJ databases">
        <authorList>
            <person name="Daric V."/>
            <person name="Darras S."/>
        </authorList>
    </citation>
    <scope>NUCLEOTIDE SEQUENCE [LARGE SCALE GENOMIC DNA]</scope>
</reference>
<organism evidence="4 5">
    <name type="scientific">Clavelina lepadiformis</name>
    <name type="common">Light-bulb sea squirt</name>
    <name type="synonym">Ascidia lepadiformis</name>
    <dbReference type="NCBI Taxonomy" id="159417"/>
    <lineage>
        <taxon>Eukaryota</taxon>
        <taxon>Metazoa</taxon>
        <taxon>Chordata</taxon>
        <taxon>Tunicata</taxon>
        <taxon>Ascidiacea</taxon>
        <taxon>Aplousobranchia</taxon>
        <taxon>Clavelinidae</taxon>
        <taxon>Clavelina</taxon>
    </lineage>
</organism>
<evidence type="ECO:0000313" key="5">
    <source>
        <dbReference type="Proteomes" id="UP001642483"/>
    </source>
</evidence>
<evidence type="ECO:0000313" key="4">
    <source>
        <dbReference type="EMBL" id="CAK8684923.1"/>
    </source>
</evidence>
<proteinExistence type="inferred from homology"/>
<evidence type="ECO:0000256" key="1">
    <source>
        <dbReference type="ARBA" id="ARBA00022801"/>
    </source>
</evidence>
<accession>A0ABP0FZA0</accession>
<sequence length="337" mass="38767">MMLYGRSRYLLKESSQTQHDSQMKKLLLLVGYCFIIAKCQSISELESQSQIYVRQSGVINYVDTVENSDRVVLFLHGNPTSSYLWRNVIPHVSPIARCIAPDLIGMGKSSKIEGSLYTFQVHYKFFSRWIDSMNLPKKINLVVHDWGSGLGFHWANLNRNRVASITYMEGFVGPFESWEAAPPGLQIIRSYRSYDGEESVLQNNSFVNTLLREAIIRQLTDEEWEVYREPYLEPGESRRPTLTWPREIPIASEGPADVVKFATDWNGFLSRSYNIPKLFIDAVPGVLSPYMRKIVKDWPNQSTVRVRGLHFIQEDSPDNIGIAIRHFLRNNVIDSEI</sequence>
<keyword evidence="1" id="KW-0378">Hydrolase</keyword>
<dbReference type="InterPro" id="IPR029058">
    <property type="entry name" value="AB_hydrolase_fold"/>
</dbReference>
<dbReference type="Proteomes" id="UP001642483">
    <property type="component" value="Unassembled WGS sequence"/>
</dbReference>
<comment type="caution">
    <text evidence="4">The sequence shown here is derived from an EMBL/GenBank/DDBJ whole genome shotgun (WGS) entry which is preliminary data.</text>
</comment>
<feature type="domain" description="AB hydrolase-1" evidence="3">
    <location>
        <begin position="71"/>
        <end position="317"/>
    </location>
</feature>
<dbReference type="Gene3D" id="3.40.50.1820">
    <property type="entry name" value="alpha/beta hydrolase"/>
    <property type="match status" value="1"/>
</dbReference>
<dbReference type="NCBIfam" id="NF002938">
    <property type="entry name" value="PRK03592.1"/>
    <property type="match status" value="1"/>
</dbReference>
<gene>
    <name evidence="4" type="ORF">CVLEPA_LOCUS16093</name>
</gene>
<dbReference type="PANTHER" id="PTHR43329">
    <property type="entry name" value="EPOXIDE HYDROLASE"/>
    <property type="match status" value="1"/>
</dbReference>
<keyword evidence="5" id="KW-1185">Reference proteome</keyword>
<protein>
    <recommendedName>
        <fullName evidence="3">AB hydrolase-1 domain-containing protein</fullName>
    </recommendedName>
</protein>
<dbReference type="InterPro" id="IPR000639">
    <property type="entry name" value="Epox_hydrolase-like"/>
</dbReference>
<dbReference type="EMBL" id="CAWYQH010000098">
    <property type="protein sequence ID" value="CAK8684923.1"/>
    <property type="molecule type" value="Genomic_DNA"/>
</dbReference>
<dbReference type="Pfam" id="PF00561">
    <property type="entry name" value="Abhydrolase_1"/>
    <property type="match status" value="1"/>
</dbReference>
<dbReference type="InterPro" id="IPR000073">
    <property type="entry name" value="AB_hydrolase_1"/>
</dbReference>
<evidence type="ECO:0000256" key="2">
    <source>
        <dbReference type="ARBA" id="ARBA00038334"/>
    </source>
</evidence>
<comment type="similarity">
    <text evidence="2">Belongs to the AB hydrolase superfamily. Epoxide hydrolase family.</text>
</comment>